<dbReference type="Gene3D" id="3.40.1350.10">
    <property type="match status" value="1"/>
</dbReference>
<evidence type="ECO:0000313" key="6">
    <source>
        <dbReference type="Proteomes" id="UP000288227"/>
    </source>
</evidence>
<keyword evidence="1 3" id="KW-0547">Nucleotide-binding</keyword>
<dbReference type="Pfam" id="PF03477">
    <property type="entry name" value="ATP-cone"/>
    <property type="match status" value="1"/>
</dbReference>
<keyword evidence="6" id="KW-1185">Reference proteome</keyword>
<dbReference type="EMBL" id="BHXQ01000001">
    <property type="protein sequence ID" value="GCC50406.1"/>
    <property type="molecule type" value="Genomic_DNA"/>
</dbReference>
<evidence type="ECO:0000313" key="5">
    <source>
        <dbReference type="EMBL" id="GCC50406.1"/>
    </source>
</evidence>
<dbReference type="SUPFAM" id="SSF52980">
    <property type="entry name" value="Restriction endonuclease-like"/>
    <property type="match status" value="1"/>
</dbReference>
<comment type="caution">
    <text evidence="5">The sequence shown here is derived from an EMBL/GenBank/DDBJ whole genome shotgun (WGS) entry which is preliminary data.</text>
</comment>
<dbReference type="InterPro" id="IPR011335">
    <property type="entry name" value="Restrct_endonuc-II-like"/>
</dbReference>
<organism evidence="5 6">
    <name type="scientific">Chryseotalea sanaruensis</name>
    <dbReference type="NCBI Taxonomy" id="2482724"/>
    <lineage>
        <taxon>Bacteria</taxon>
        <taxon>Pseudomonadati</taxon>
        <taxon>Bacteroidota</taxon>
        <taxon>Cytophagia</taxon>
        <taxon>Cytophagales</taxon>
        <taxon>Chryseotaleaceae</taxon>
        <taxon>Chryseotalea</taxon>
    </lineage>
</organism>
<sequence length="291" mass="32759">MSMYPKPLDVASLEITKANGEKSLFDPSKLLNSMTRSGIQPDEAQKIVDTISKDLYPGISTKQIYKSAYQLLKNKSRHFAARYNLKNSIMQLGPSGYPFEKFIGALMTYQGYIVQVGQIMTGKCVPHEIDVIASKGKQQILMECKYHNRPGSICDVKIPLYINSRFLDVQDQLQVNPGYTKIKHEGWVVTNTRFTNDAIKYGNCAGLQLLGWNYPVKKGLKDLIDNFGLYPITTLTSLSLHEKKYLLDKGIVLCVGLPNARHILKELHISSQRLKVILDECDKLCQRLGGS</sequence>
<evidence type="ECO:0000256" key="2">
    <source>
        <dbReference type="ARBA" id="ARBA00022840"/>
    </source>
</evidence>
<feature type="domain" description="ATP-cone" evidence="4">
    <location>
        <begin position="13"/>
        <end position="94"/>
    </location>
</feature>
<evidence type="ECO:0000256" key="1">
    <source>
        <dbReference type="ARBA" id="ARBA00022741"/>
    </source>
</evidence>
<dbReference type="InterPro" id="IPR005144">
    <property type="entry name" value="ATP-cone_dom"/>
</dbReference>
<dbReference type="RefSeq" id="WP_246011821.1">
    <property type="nucleotide sequence ID" value="NZ_BHXQ01000001.1"/>
</dbReference>
<gene>
    <name evidence="5" type="ORF">SanaruYs_06210</name>
</gene>
<accession>A0A401U6I0</accession>
<dbReference type="GO" id="GO:0003676">
    <property type="term" value="F:nucleic acid binding"/>
    <property type="evidence" value="ECO:0007669"/>
    <property type="project" value="InterPro"/>
</dbReference>
<dbReference type="CDD" id="cd22308">
    <property type="entry name" value="Af1548-like"/>
    <property type="match status" value="1"/>
</dbReference>
<dbReference type="InterPro" id="IPR011856">
    <property type="entry name" value="tRNA_endonuc-like_dom_sf"/>
</dbReference>
<evidence type="ECO:0000259" key="4">
    <source>
        <dbReference type="PROSITE" id="PS51161"/>
    </source>
</evidence>
<dbReference type="PROSITE" id="PS51161">
    <property type="entry name" value="ATP_CONE"/>
    <property type="match status" value="1"/>
</dbReference>
<name>A0A401U6I0_9BACT</name>
<protein>
    <submittedName>
        <fullName evidence="5">ATPase</fullName>
    </submittedName>
</protein>
<dbReference type="GO" id="GO:0005524">
    <property type="term" value="F:ATP binding"/>
    <property type="evidence" value="ECO:0007669"/>
    <property type="project" value="UniProtKB-UniRule"/>
</dbReference>
<dbReference type="AlphaFoldDB" id="A0A401U6I0"/>
<proteinExistence type="predicted"/>
<dbReference type="Proteomes" id="UP000288227">
    <property type="component" value="Unassembled WGS sequence"/>
</dbReference>
<evidence type="ECO:0000256" key="3">
    <source>
        <dbReference type="PROSITE-ProRule" id="PRU00492"/>
    </source>
</evidence>
<keyword evidence="2 3" id="KW-0067">ATP-binding</keyword>
<reference evidence="5 6" key="1">
    <citation type="submission" date="2018-11" db="EMBL/GenBank/DDBJ databases">
        <title>Chryseotalea sanarue gen. nov., sp., nov., a member of the family Cytophagaceae, isolated from a brackish lake in Hamamatsu Japan.</title>
        <authorList>
            <person name="Maejima Y."/>
            <person name="Iino T."/>
            <person name="Muraguchi Y."/>
            <person name="Fukuda K."/>
            <person name="Ohkuma M."/>
            <person name="Moriuchi R."/>
            <person name="Dohra H."/>
            <person name="Kimbara K."/>
            <person name="Shintani M."/>
        </authorList>
    </citation>
    <scope>NUCLEOTIDE SEQUENCE [LARGE SCALE GENOMIC DNA]</scope>
    <source>
        <strain evidence="5 6">Ys</strain>
    </source>
</reference>